<proteinExistence type="predicted"/>
<dbReference type="Pfam" id="PF13700">
    <property type="entry name" value="DUF4158"/>
    <property type="match status" value="1"/>
</dbReference>
<dbReference type="Pfam" id="PF01526">
    <property type="entry name" value="DDE_Tnp_Tn3"/>
    <property type="match status" value="1"/>
</dbReference>
<dbReference type="AlphaFoldDB" id="A0A7X5QN81"/>
<dbReference type="InterPro" id="IPR002513">
    <property type="entry name" value="Tn3_Tnp_DDE_dom"/>
</dbReference>
<dbReference type="GO" id="GO:0006313">
    <property type="term" value="P:DNA transposition"/>
    <property type="evidence" value="ECO:0007669"/>
    <property type="project" value="InterPro"/>
</dbReference>
<dbReference type="RefSeq" id="WP_166290113.1">
    <property type="nucleotide sequence ID" value="NZ_CAWPIE010000016.1"/>
</dbReference>
<gene>
    <name evidence="3" type="ORF">C5470_14225</name>
</gene>
<comment type="caution">
    <text evidence="3">The sequence shown here is derived from an EMBL/GenBank/DDBJ whole genome shotgun (WGS) entry which is preliminary data.</text>
</comment>
<name>A0A7X5QN81_9GAMM</name>
<dbReference type="EMBL" id="PUJV01000016">
    <property type="protein sequence ID" value="NHB97483.1"/>
    <property type="molecule type" value="Genomic_DNA"/>
</dbReference>
<sequence>MTQLKSISQKINYILQLGYYKATNYFFQFSFQKRKSDVLFILKRYFPDETFPKKQIARKYHYNNRRFVINKYGVIDINNVIISQLEKEAKSLVKRHALPKFILQELLDCCLNNNLLRPAYSTMQNIVSCALRQEQQRLNNKFYVKIEPTIRSQLDNLLNMDDLFYKLTLIKKDQKDFTTTEIINTVKKQQMIYPLFYESKKLISRLNISEQNVIYYANLAEFYTILNRDFYRWEWYGQQSLVIKRNLRPIFKVLEFTCTNIELRSAVTFFKRYLLFYKLKSIDGKQIKSIDSGRYEFILYFYLMKGIENGTVFILDSNNFRSLEDELINVDVWKRDKEKILSQLNMPLLKHDIANLLEIVEISLENKYHAVNTRILKGENTGFKAKYKKNGELIKWNIPYIKTDNDVNNRLFKKLPVSSISDLMRFVAEETRYIKSFTHIQPRHTKTEPNQEALHAVIVASATGIEPAKMQEISDVEANNFENMQNNFIRKQTLSHASDLIINEMKKLPIFSEYNLADYGVHASVDGQKFGTKYSTIKSRYSKKYFGLLKGVVLYSLNANHLPLCLKVIGANEHESHYLLDIIESNQSDVEIASISGDMHSINRVNFALLHLFGYRFMPRFKQLNNKANNNLVGFQEPKKYAKYVIKPSDKADIGLIINEWDNVLRILASLALKQTTQSQVVRKLSVYKKNPTLKALIEFDRIIMSDYILDYIDSKEIREIVQSSLCRGESYHQLTSAIAKISGGKVLNGKDEIDLGINAESIRLIATIVIFYNAQLLCRLYEYFLKKDQQKAKAIAQMSPIAWRHLSFLGKYEFCNKDKSINIQKVIELLLMSAENDIYLENLS</sequence>
<reference evidence="3 4" key="1">
    <citation type="submission" date="2018-02" db="EMBL/GenBank/DDBJ databases">
        <authorList>
            <person name="Machado R.A."/>
        </authorList>
    </citation>
    <scope>NUCLEOTIDE SEQUENCE [LARGE SCALE GENOMIC DNA]</scope>
    <source>
        <strain evidence="3 4">DSM 23271</strain>
    </source>
</reference>
<keyword evidence="4" id="KW-1185">Reference proteome</keyword>
<protein>
    <submittedName>
        <fullName evidence="3">DDE transposase</fullName>
    </submittedName>
</protein>
<dbReference type="InterPro" id="IPR025296">
    <property type="entry name" value="DUF4158"/>
</dbReference>
<evidence type="ECO:0000259" key="1">
    <source>
        <dbReference type="Pfam" id="PF01526"/>
    </source>
</evidence>
<evidence type="ECO:0000313" key="4">
    <source>
        <dbReference type="Proteomes" id="UP000547931"/>
    </source>
</evidence>
<dbReference type="Proteomes" id="UP000547931">
    <property type="component" value="Unassembled WGS sequence"/>
</dbReference>
<feature type="domain" description="Tn3 transposase DDE" evidence="1">
    <location>
        <begin position="422"/>
        <end position="813"/>
    </location>
</feature>
<evidence type="ECO:0000259" key="2">
    <source>
        <dbReference type="Pfam" id="PF13700"/>
    </source>
</evidence>
<dbReference type="GO" id="GO:0004803">
    <property type="term" value="F:transposase activity"/>
    <property type="evidence" value="ECO:0007669"/>
    <property type="project" value="InterPro"/>
</dbReference>
<feature type="domain" description="DUF4158" evidence="2">
    <location>
        <begin position="3"/>
        <end position="128"/>
    </location>
</feature>
<evidence type="ECO:0000313" key="3">
    <source>
        <dbReference type="EMBL" id="NHB97483.1"/>
    </source>
</evidence>
<organism evidence="3 4">
    <name type="scientific">Photorhabdus stackebrandtii</name>
    <dbReference type="NCBI Taxonomy" id="1123042"/>
    <lineage>
        <taxon>Bacteria</taxon>
        <taxon>Pseudomonadati</taxon>
        <taxon>Pseudomonadota</taxon>
        <taxon>Gammaproteobacteria</taxon>
        <taxon>Enterobacterales</taxon>
        <taxon>Morganellaceae</taxon>
        <taxon>Photorhabdus</taxon>
    </lineage>
</organism>
<accession>A0A7X5QN81</accession>